<keyword evidence="3" id="KW-1185">Reference proteome</keyword>
<name>W6TDM6_HOLOB</name>
<feature type="signal peptide" evidence="1">
    <location>
        <begin position="1"/>
        <end position="19"/>
    </location>
</feature>
<dbReference type="RefSeq" id="WP_021827869.1">
    <property type="nucleotide sequence ID" value="NZ_AWTR02000080.1"/>
</dbReference>
<dbReference type="AlphaFoldDB" id="W6TDM6"/>
<gene>
    <name evidence="2" type="ORF">P618_200963</name>
</gene>
<keyword evidence="1" id="KW-0732">Signal</keyword>
<comment type="caution">
    <text evidence="2">The sequence shown here is derived from an EMBL/GenBank/DDBJ whole genome shotgun (WGS) entry which is preliminary data.</text>
</comment>
<accession>W6TDM6</accession>
<organism evidence="2 3">
    <name type="scientific">Holospora obtusa F1</name>
    <dbReference type="NCBI Taxonomy" id="1399147"/>
    <lineage>
        <taxon>Bacteria</taxon>
        <taxon>Pseudomonadati</taxon>
        <taxon>Pseudomonadota</taxon>
        <taxon>Alphaproteobacteria</taxon>
        <taxon>Holosporales</taxon>
        <taxon>Holosporaceae</taxon>
        <taxon>Holospora</taxon>
    </lineage>
</organism>
<feature type="chain" id="PRO_5004881206" evidence="1">
    <location>
        <begin position="20"/>
        <end position="65"/>
    </location>
</feature>
<evidence type="ECO:0000313" key="2">
    <source>
        <dbReference type="EMBL" id="ETZ06851.1"/>
    </source>
</evidence>
<proteinExistence type="predicted"/>
<sequence length="65" mass="7010">MNKKLFLFSTLMIGGSVFAKGGECCSKVIYPSTCCSPVVQSCCLPEEPVQCEQRISVPLSCNTCN</sequence>
<reference evidence="2 3" key="1">
    <citation type="journal article" date="2014" name="FEMS Microbiol. Lett.">
        <title>Draft genome sequences of three Holospora species (Holospora obtusa, Holospora undulata, and Holospora elegans), endonuclear symbiotic bacteria of the ciliate Paramecium caudatum.</title>
        <authorList>
            <person name="Dohra H."/>
            <person name="Tanaka K."/>
            <person name="Suzuki T."/>
            <person name="Fujishima M."/>
            <person name="Suzuki H."/>
        </authorList>
    </citation>
    <scope>NUCLEOTIDE SEQUENCE [LARGE SCALE GENOMIC DNA]</scope>
    <source>
        <strain evidence="2 3">F1</strain>
    </source>
</reference>
<evidence type="ECO:0000256" key="1">
    <source>
        <dbReference type="SAM" id="SignalP"/>
    </source>
</evidence>
<dbReference type="EMBL" id="AWTR02000080">
    <property type="protein sequence ID" value="ETZ06851.1"/>
    <property type="molecule type" value="Genomic_DNA"/>
</dbReference>
<protein>
    <submittedName>
        <fullName evidence="2">Uncharacterized protein</fullName>
    </submittedName>
</protein>
<evidence type="ECO:0000313" key="3">
    <source>
        <dbReference type="Proteomes" id="UP000019112"/>
    </source>
</evidence>
<dbReference type="Proteomes" id="UP000019112">
    <property type="component" value="Unassembled WGS sequence"/>
</dbReference>